<feature type="region of interest" description="Disordered" evidence="1">
    <location>
        <begin position="33"/>
        <end position="92"/>
    </location>
</feature>
<dbReference type="AlphaFoldDB" id="A0A401JH09"/>
<evidence type="ECO:0000313" key="2">
    <source>
        <dbReference type="EMBL" id="GBL46906.1"/>
    </source>
</evidence>
<keyword evidence="3" id="KW-1185">Reference proteome</keyword>
<name>A0A401JH09_9PROT</name>
<proteinExistence type="predicted"/>
<gene>
    <name evidence="2" type="ORF">SFMTTN_2733</name>
</gene>
<dbReference type="InterPro" id="IPR021327">
    <property type="entry name" value="DUF2934"/>
</dbReference>
<accession>A0A401JH09</accession>
<evidence type="ECO:0000313" key="3">
    <source>
        <dbReference type="Proteomes" id="UP000286806"/>
    </source>
</evidence>
<reference evidence="2 3" key="1">
    <citation type="journal article" date="2019" name="Front. Microbiol.">
        <title>Genomes of Neutrophilic Sulfur-Oxidizing Chemolithoautotrophs Representing 9 Proteobacterial Species From 8 Genera.</title>
        <authorList>
            <person name="Watanabe T."/>
            <person name="Kojima H."/>
            <person name="Umezawa K."/>
            <person name="Hori C."/>
            <person name="Takasuka T.E."/>
            <person name="Kato Y."/>
            <person name="Fukui M."/>
        </authorList>
    </citation>
    <scope>NUCLEOTIDE SEQUENCE [LARGE SCALE GENOMIC DNA]</scope>
    <source>
        <strain evidence="2 3">TTN</strain>
    </source>
</reference>
<comment type="caution">
    <text evidence="2">The sequence shown here is derived from an EMBL/GenBank/DDBJ whole genome shotgun (WGS) entry which is preliminary data.</text>
</comment>
<evidence type="ECO:0008006" key="4">
    <source>
        <dbReference type="Google" id="ProtNLM"/>
    </source>
</evidence>
<evidence type="ECO:0000256" key="1">
    <source>
        <dbReference type="SAM" id="MobiDB-lite"/>
    </source>
</evidence>
<sequence>MIREAAYFRYLQRGAVLGHDLDDWLTAEDAIFRGEAEQQPPGQNLTEELEAQESGAHSAWRDDALKRTIKQHPRKGIPQIEGIEPQEAPLKE</sequence>
<organism evidence="2 3">
    <name type="scientific">Sulfuriferula multivorans</name>
    <dbReference type="NCBI Taxonomy" id="1559896"/>
    <lineage>
        <taxon>Bacteria</taxon>
        <taxon>Pseudomonadati</taxon>
        <taxon>Pseudomonadota</taxon>
        <taxon>Betaproteobacteria</taxon>
        <taxon>Nitrosomonadales</taxon>
        <taxon>Sulfuricellaceae</taxon>
        <taxon>Sulfuriferula</taxon>
    </lineage>
</organism>
<protein>
    <recommendedName>
        <fullName evidence="4">DUF2934 domain-containing protein</fullName>
    </recommendedName>
</protein>
<dbReference type="Proteomes" id="UP000286806">
    <property type="component" value="Unassembled WGS sequence"/>
</dbReference>
<dbReference type="Pfam" id="PF11154">
    <property type="entry name" value="DUF2934"/>
    <property type="match status" value="1"/>
</dbReference>
<dbReference type="EMBL" id="BGOW01000029">
    <property type="protein sequence ID" value="GBL46906.1"/>
    <property type="molecule type" value="Genomic_DNA"/>
</dbReference>